<dbReference type="PANTHER" id="PTHR30115">
    <property type="entry name" value="NITROGEN REGULATORY PROTEIN P-II"/>
    <property type="match status" value="1"/>
</dbReference>
<dbReference type="InterPro" id="IPR017918">
    <property type="entry name" value="N-reg_PII_CS"/>
</dbReference>
<dbReference type="PROSITE" id="PS00638">
    <property type="entry name" value="PII_GLNB_CTER"/>
    <property type="match status" value="1"/>
</dbReference>
<keyword evidence="4" id="KW-1185">Reference proteome</keyword>
<gene>
    <name evidence="3" type="ORF">DESME_02805</name>
</gene>
<dbReference type="GO" id="GO:0030234">
    <property type="term" value="F:enzyme regulator activity"/>
    <property type="evidence" value="ECO:0007669"/>
    <property type="project" value="InterPro"/>
</dbReference>
<name>W0E5S2_9FIRM</name>
<proteinExistence type="inferred from homology"/>
<dbReference type="AlphaFoldDB" id="W0E5S2"/>
<dbReference type="Proteomes" id="UP000010847">
    <property type="component" value="Chromosome"/>
</dbReference>
<dbReference type="PROSITE" id="PS51343">
    <property type="entry name" value="PII_GLNB_DOM"/>
    <property type="match status" value="1"/>
</dbReference>
<keyword evidence="1" id="KW-0597">Phosphoprotein</keyword>
<dbReference type="EMBL" id="CP007032">
    <property type="protein sequence ID" value="AHF06107.1"/>
    <property type="molecule type" value="Genomic_DNA"/>
</dbReference>
<dbReference type="PRINTS" id="PR00340">
    <property type="entry name" value="PIIGLNB"/>
</dbReference>
<dbReference type="HOGENOM" id="CLU_082268_0_0_9"/>
<evidence type="ECO:0000313" key="3">
    <source>
        <dbReference type="EMBL" id="AHF06107.1"/>
    </source>
</evidence>
<evidence type="ECO:0000313" key="4">
    <source>
        <dbReference type="Proteomes" id="UP000010847"/>
    </source>
</evidence>
<dbReference type="SUPFAM" id="SSF54913">
    <property type="entry name" value="GlnB-like"/>
    <property type="match status" value="1"/>
</dbReference>
<dbReference type="KEGG" id="dmt:DESME_02805"/>
<dbReference type="GO" id="GO:0005524">
    <property type="term" value="F:ATP binding"/>
    <property type="evidence" value="ECO:0007669"/>
    <property type="project" value="TreeGrafter"/>
</dbReference>
<dbReference type="eggNOG" id="COG0347">
    <property type="taxonomic scope" value="Bacteria"/>
</dbReference>
<comment type="similarity">
    <text evidence="2">Belongs to the P(II) protein family.</text>
</comment>
<dbReference type="SMART" id="SM00938">
    <property type="entry name" value="P-II"/>
    <property type="match status" value="1"/>
</dbReference>
<dbReference type="PANTHER" id="PTHR30115:SF11">
    <property type="entry name" value="NITROGEN REGULATORY PROTEIN P-II HOMOLOG"/>
    <property type="match status" value="1"/>
</dbReference>
<dbReference type="InterPro" id="IPR002187">
    <property type="entry name" value="N-reg_PII"/>
</dbReference>
<feature type="modified residue" description="O-UMP-tyrosine" evidence="1">
    <location>
        <position position="51"/>
    </location>
</feature>
<organism evidence="3 4">
    <name type="scientific">Desulfitobacterium metallireducens DSM 15288</name>
    <dbReference type="NCBI Taxonomy" id="871968"/>
    <lineage>
        <taxon>Bacteria</taxon>
        <taxon>Bacillati</taxon>
        <taxon>Bacillota</taxon>
        <taxon>Clostridia</taxon>
        <taxon>Eubacteriales</taxon>
        <taxon>Desulfitobacteriaceae</taxon>
        <taxon>Desulfitobacterium</taxon>
    </lineage>
</organism>
<evidence type="ECO:0000256" key="1">
    <source>
        <dbReference type="PIRSR" id="PIRSR602187-50"/>
    </source>
</evidence>
<dbReference type="STRING" id="871968.DESME_02805"/>
<dbReference type="Pfam" id="PF00543">
    <property type="entry name" value="P-II"/>
    <property type="match status" value="1"/>
</dbReference>
<evidence type="ECO:0000256" key="2">
    <source>
        <dbReference type="RuleBase" id="RU003936"/>
    </source>
</evidence>
<accession>W0E5S2</accession>
<dbReference type="RefSeq" id="WP_006717418.1">
    <property type="nucleotide sequence ID" value="NZ_CP007032.1"/>
</dbReference>
<dbReference type="OrthoDB" id="9802729at2"/>
<dbReference type="InterPro" id="IPR015867">
    <property type="entry name" value="N-reg_PII/ATP_PRibTrfase_C"/>
</dbReference>
<dbReference type="GO" id="GO:0006808">
    <property type="term" value="P:regulation of nitrogen utilization"/>
    <property type="evidence" value="ECO:0007669"/>
    <property type="project" value="InterPro"/>
</dbReference>
<dbReference type="Gene3D" id="3.30.70.120">
    <property type="match status" value="1"/>
</dbReference>
<protein>
    <submittedName>
        <fullName evidence="3">Nitrogen regulatory protein P-II</fullName>
    </submittedName>
</protein>
<reference evidence="3 4" key="1">
    <citation type="submission" date="2013-12" db="EMBL/GenBank/DDBJ databases">
        <authorList>
            <consortium name="DOE Joint Genome Institute"/>
            <person name="Smidt H."/>
            <person name="Huntemann M."/>
            <person name="Han J."/>
            <person name="Chen A."/>
            <person name="Kyrpides N."/>
            <person name="Mavromatis K."/>
            <person name="Markowitz V."/>
            <person name="Palaniappan K."/>
            <person name="Ivanova N."/>
            <person name="Schaumberg A."/>
            <person name="Pati A."/>
            <person name="Liolios K."/>
            <person name="Nordberg H.P."/>
            <person name="Cantor M.N."/>
            <person name="Hua S.X."/>
            <person name="Woyke T."/>
        </authorList>
    </citation>
    <scope>NUCLEOTIDE SEQUENCE [LARGE SCALE GENOMIC DNA]</scope>
    <source>
        <strain evidence="4">DSM 15288</strain>
    </source>
</reference>
<sequence>MKKIEAIIRPGKLDHVKDALDQCGVKGLTVSQVIGAGNQKGHTQVYRGVEYSTYLLPKVKIEVVVSNNNCDEVIKVLTEAARTGEIGDGKIFVTSIENVIKIRTGETGEQAL</sequence>
<dbReference type="GO" id="GO:0005829">
    <property type="term" value="C:cytosol"/>
    <property type="evidence" value="ECO:0007669"/>
    <property type="project" value="TreeGrafter"/>
</dbReference>
<dbReference type="InterPro" id="IPR011322">
    <property type="entry name" value="N-reg_PII-like_a/b"/>
</dbReference>